<dbReference type="Pfam" id="PF01565">
    <property type="entry name" value="FAD_binding_4"/>
    <property type="match status" value="1"/>
</dbReference>
<reference evidence="2" key="1">
    <citation type="journal article" date="2014" name="Front. Microbiol.">
        <title>High frequency of phylogenetically diverse reductive dehalogenase-homologous genes in deep subseafloor sedimentary metagenomes.</title>
        <authorList>
            <person name="Kawai M."/>
            <person name="Futagami T."/>
            <person name="Toyoda A."/>
            <person name="Takaki Y."/>
            <person name="Nishi S."/>
            <person name="Hori S."/>
            <person name="Arai W."/>
            <person name="Tsubouchi T."/>
            <person name="Morono Y."/>
            <person name="Uchiyama I."/>
            <person name="Ito T."/>
            <person name="Fujiyama A."/>
            <person name="Inagaki F."/>
            <person name="Takami H."/>
        </authorList>
    </citation>
    <scope>NUCLEOTIDE SEQUENCE</scope>
    <source>
        <strain evidence="2">Expedition CK06-06</strain>
    </source>
</reference>
<dbReference type="InterPro" id="IPR016166">
    <property type="entry name" value="FAD-bd_PCMH"/>
</dbReference>
<organism evidence="2">
    <name type="scientific">marine sediment metagenome</name>
    <dbReference type="NCBI Taxonomy" id="412755"/>
    <lineage>
        <taxon>unclassified sequences</taxon>
        <taxon>metagenomes</taxon>
        <taxon>ecological metagenomes</taxon>
    </lineage>
</organism>
<dbReference type="PANTHER" id="PTHR11748:SF118">
    <property type="entry name" value="ALKYLDIHYDROXYACETONEPHOSPHATE SYNTHASE (PRECURSOR)"/>
    <property type="match status" value="1"/>
</dbReference>
<dbReference type="GO" id="GO:0071949">
    <property type="term" value="F:FAD binding"/>
    <property type="evidence" value="ECO:0007669"/>
    <property type="project" value="InterPro"/>
</dbReference>
<dbReference type="GO" id="GO:0004458">
    <property type="term" value="F:D-lactate dehydrogenase (cytochrome) activity"/>
    <property type="evidence" value="ECO:0007669"/>
    <property type="project" value="TreeGrafter"/>
</dbReference>
<feature type="domain" description="FAD-binding PCMH-type" evidence="1">
    <location>
        <begin position="39"/>
        <end position="238"/>
    </location>
</feature>
<dbReference type="GO" id="GO:0008720">
    <property type="term" value="F:D-lactate dehydrogenase (NAD+) activity"/>
    <property type="evidence" value="ECO:0007669"/>
    <property type="project" value="TreeGrafter"/>
</dbReference>
<name>X0YMW0_9ZZZZ</name>
<gene>
    <name evidence="2" type="ORF">S01H4_13856</name>
</gene>
<dbReference type="EMBL" id="BART01006090">
    <property type="protein sequence ID" value="GAG57634.1"/>
    <property type="molecule type" value="Genomic_DNA"/>
</dbReference>
<dbReference type="GO" id="GO:1903457">
    <property type="term" value="P:lactate catabolic process"/>
    <property type="evidence" value="ECO:0007669"/>
    <property type="project" value="TreeGrafter"/>
</dbReference>
<accession>X0YMW0</accession>
<feature type="non-terminal residue" evidence="2">
    <location>
        <position position="426"/>
    </location>
</feature>
<dbReference type="InterPro" id="IPR006094">
    <property type="entry name" value="Oxid_FAD_bind_N"/>
</dbReference>
<dbReference type="Gene3D" id="3.30.465.10">
    <property type="match status" value="1"/>
</dbReference>
<dbReference type="Gene3D" id="3.30.43.10">
    <property type="entry name" value="Uridine Diphospho-n-acetylenolpyruvylglucosamine Reductase, domain 2"/>
    <property type="match status" value="1"/>
</dbReference>
<dbReference type="InterPro" id="IPR016167">
    <property type="entry name" value="FAD-bd_PCMH_sub1"/>
</dbReference>
<dbReference type="PANTHER" id="PTHR11748">
    <property type="entry name" value="D-LACTATE DEHYDROGENASE"/>
    <property type="match status" value="1"/>
</dbReference>
<evidence type="ECO:0000313" key="2">
    <source>
        <dbReference type="EMBL" id="GAG57634.1"/>
    </source>
</evidence>
<sequence>MTMNNDKILQNLARICGSRNISQEPKDLKEYSKDLSFLKGKSPLCIVWPSESQDVANIVKLANDLKFYVIPISLYSKFKHHGDSLPKKDKSVILNLSRMNKVLSIDRKNRVVMVEPGVTFDQLVPILKNKGLRLLLPLNPTASKSVLSTALEREPITIPRYHWDSSDPLLCTEVVFGTGDLFRTGTAAGPGTIKQQQKMGQAQVNPMGPTQFSPYRVIQGAQGSLGVVTWATLKLELLPSIQKVYHFQSENIQDLLDLQYELLKYRLCDELVILNNMNLACLLKHTQQEFSELVRNLDKWNLIFVISGRGPLAKDKISYLKRDIDDIRAELGLKFSEPNVEISHKQILQFFSEPCVKPWRIRLRGAYQDILFLTSFEKIPKFISLLEANYKKDFGIYIQPINQGTSYHVEFDLYYDPEDTNNINVI</sequence>
<comment type="caution">
    <text evidence="2">The sequence shown here is derived from an EMBL/GenBank/DDBJ whole genome shotgun (WGS) entry which is preliminary data.</text>
</comment>
<dbReference type="AlphaFoldDB" id="X0YMW0"/>
<dbReference type="InterPro" id="IPR036318">
    <property type="entry name" value="FAD-bd_PCMH-like_sf"/>
</dbReference>
<proteinExistence type="predicted"/>
<evidence type="ECO:0000259" key="1">
    <source>
        <dbReference type="PROSITE" id="PS51387"/>
    </source>
</evidence>
<dbReference type="InterPro" id="IPR016169">
    <property type="entry name" value="FAD-bd_PCMH_sub2"/>
</dbReference>
<dbReference type="PROSITE" id="PS51387">
    <property type="entry name" value="FAD_PCMH"/>
    <property type="match status" value="1"/>
</dbReference>
<dbReference type="SUPFAM" id="SSF56176">
    <property type="entry name" value="FAD-binding/transporter-associated domain-like"/>
    <property type="match status" value="1"/>
</dbReference>
<protein>
    <recommendedName>
        <fullName evidence="1">FAD-binding PCMH-type domain-containing protein</fullName>
    </recommendedName>
</protein>